<comment type="caution">
    <text evidence="2">Lacks conserved residue(s) required for the propagation of feature annotation.</text>
</comment>
<dbReference type="Gene3D" id="4.10.400.10">
    <property type="entry name" value="Low-density Lipoprotein Receptor"/>
    <property type="match status" value="1"/>
</dbReference>
<evidence type="ECO:0000256" key="2">
    <source>
        <dbReference type="PROSITE-ProRule" id="PRU00124"/>
    </source>
</evidence>
<dbReference type="InterPro" id="IPR002172">
    <property type="entry name" value="LDrepeatLR_classA_rpt"/>
</dbReference>
<dbReference type="STRING" id="7222.B4JNM2"/>
<dbReference type="Proteomes" id="UP000001070">
    <property type="component" value="Unassembled WGS sequence"/>
</dbReference>
<accession>B4JNM2</accession>
<evidence type="ECO:0000313" key="4">
    <source>
        <dbReference type="Proteomes" id="UP000001070"/>
    </source>
</evidence>
<dbReference type="PROSITE" id="PS50068">
    <property type="entry name" value="LDLRA_2"/>
    <property type="match status" value="1"/>
</dbReference>
<dbReference type="AlphaFoldDB" id="B4JNM2"/>
<sequence length="121" mass="13523">MDAIDSAILLPDEKDACPPGYFHCNTTAQCVPQRANCDGSVDCDDGSDEWNCVNEADAKYWDHLFRKNSFGRQGMDDKHIGDCSWTNTNFSCPCRGDEILCRFQKLTSLPTHLPTNSLTTL</sequence>
<dbReference type="PROSITE" id="PS01209">
    <property type="entry name" value="LDLRA_1"/>
    <property type="match status" value="1"/>
</dbReference>
<dbReference type="SUPFAM" id="SSF57424">
    <property type="entry name" value="LDL receptor-like module"/>
    <property type="match status" value="1"/>
</dbReference>
<feature type="disulfide bond" evidence="2">
    <location>
        <begin position="37"/>
        <end position="52"/>
    </location>
</feature>
<gene>
    <name evidence="3" type="primary">Dgri\GH24117</name>
    <name evidence="3" type="ORF">Dgri_GH24117</name>
</gene>
<dbReference type="OrthoDB" id="2101615at2759"/>
<dbReference type="CDD" id="cd00112">
    <property type="entry name" value="LDLa"/>
    <property type="match status" value="1"/>
</dbReference>
<organism evidence="4">
    <name type="scientific">Drosophila grimshawi</name>
    <name type="common">Hawaiian fruit fly</name>
    <name type="synonym">Idiomyia grimshawi</name>
    <dbReference type="NCBI Taxonomy" id="7222"/>
    <lineage>
        <taxon>Eukaryota</taxon>
        <taxon>Metazoa</taxon>
        <taxon>Ecdysozoa</taxon>
        <taxon>Arthropoda</taxon>
        <taxon>Hexapoda</taxon>
        <taxon>Insecta</taxon>
        <taxon>Pterygota</taxon>
        <taxon>Neoptera</taxon>
        <taxon>Endopterygota</taxon>
        <taxon>Diptera</taxon>
        <taxon>Brachycera</taxon>
        <taxon>Muscomorpha</taxon>
        <taxon>Ephydroidea</taxon>
        <taxon>Drosophilidae</taxon>
        <taxon>Drosophila</taxon>
        <taxon>Hawaiian Drosophila</taxon>
    </lineage>
</organism>
<dbReference type="InterPro" id="IPR036055">
    <property type="entry name" value="LDL_receptor-like_sf"/>
</dbReference>
<keyword evidence="1 2" id="KW-1015">Disulfide bond</keyword>
<reference evidence="3 4" key="1">
    <citation type="journal article" date="2007" name="Nature">
        <title>Evolution of genes and genomes on the Drosophila phylogeny.</title>
        <authorList>
            <consortium name="Drosophila 12 Genomes Consortium"/>
            <person name="Clark A.G."/>
            <person name="Eisen M.B."/>
            <person name="Smith D.R."/>
            <person name="Bergman C.M."/>
            <person name="Oliver B."/>
            <person name="Markow T.A."/>
            <person name="Kaufman T.C."/>
            <person name="Kellis M."/>
            <person name="Gelbart W."/>
            <person name="Iyer V.N."/>
            <person name="Pollard D.A."/>
            <person name="Sackton T.B."/>
            <person name="Larracuente A.M."/>
            <person name="Singh N.D."/>
            <person name="Abad J.P."/>
            <person name="Abt D.N."/>
            <person name="Adryan B."/>
            <person name="Aguade M."/>
            <person name="Akashi H."/>
            <person name="Anderson W.W."/>
            <person name="Aquadro C.F."/>
            <person name="Ardell D.H."/>
            <person name="Arguello R."/>
            <person name="Artieri C.G."/>
            <person name="Barbash D.A."/>
            <person name="Barker D."/>
            <person name="Barsanti P."/>
            <person name="Batterham P."/>
            <person name="Batzoglou S."/>
            <person name="Begun D."/>
            <person name="Bhutkar A."/>
            <person name="Blanco E."/>
            <person name="Bosak S.A."/>
            <person name="Bradley R.K."/>
            <person name="Brand A.D."/>
            <person name="Brent M.R."/>
            <person name="Brooks A.N."/>
            <person name="Brown R.H."/>
            <person name="Butlin R.K."/>
            <person name="Caggese C."/>
            <person name="Calvi B.R."/>
            <person name="Bernardo de Carvalho A."/>
            <person name="Caspi A."/>
            <person name="Castrezana S."/>
            <person name="Celniker S.E."/>
            <person name="Chang J.L."/>
            <person name="Chapple C."/>
            <person name="Chatterji S."/>
            <person name="Chinwalla A."/>
            <person name="Civetta A."/>
            <person name="Clifton S.W."/>
            <person name="Comeron J.M."/>
            <person name="Costello J.C."/>
            <person name="Coyne J.A."/>
            <person name="Daub J."/>
            <person name="David R.G."/>
            <person name="Delcher A.L."/>
            <person name="Delehaunty K."/>
            <person name="Do C.B."/>
            <person name="Ebling H."/>
            <person name="Edwards K."/>
            <person name="Eickbush T."/>
            <person name="Evans J.D."/>
            <person name="Filipski A."/>
            <person name="Findeiss S."/>
            <person name="Freyhult E."/>
            <person name="Fulton L."/>
            <person name="Fulton R."/>
            <person name="Garcia A.C."/>
            <person name="Gardiner A."/>
            <person name="Garfield D.A."/>
            <person name="Garvin B.E."/>
            <person name="Gibson G."/>
            <person name="Gilbert D."/>
            <person name="Gnerre S."/>
            <person name="Godfrey J."/>
            <person name="Good R."/>
            <person name="Gotea V."/>
            <person name="Gravely B."/>
            <person name="Greenberg A.J."/>
            <person name="Griffiths-Jones S."/>
            <person name="Gross S."/>
            <person name="Guigo R."/>
            <person name="Gustafson E.A."/>
            <person name="Haerty W."/>
            <person name="Hahn M.W."/>
            <person name="Halligan D.L."/>
            <person name="Halpern A.L."/>
            <person name="Halter G.M."/>
            <person name="Han M.V."/>
            <person name="Heger A."/>
            <person name="Hillier L."/>
            <person name="Hinrichs A.S."/>
            <person name="Holmes I."/>
            <person name="Hoskins R.A."/>
            <person name="Hubisz M.J."/>
            <person name="Hultmark D."/>
            <person name="Huntley M.A."/>
            <person name="Jaffe D.B."/>
            <person name="Jagadeeshan S."/>
            <person name="Jeck W.R."/>
            <person name="Johnson J."/>
            <person name="Jones C.D."/>
            <person name="Jordan W.C."/>
            <person name="Karpen G.H."/>
            <person name="Kataoka E."/>
            <person name="Keightley P.D."/>
            <person name="Kheradpour P."/>
            <person name="Kirkness E.F."/>
            <person name="Koerich L.B."/>
            <person name="Kristiansen K."/>
            <person name="Kudrna D."/>
            <person name="Kulathinal R.J."/>
            <person name="Kumar S."/>
            <person name="Kwok R."/>
            <person name="Lander E."/>
            <person name="Langley C.H."/>
            <person name="Lapoint R."/>
            <person name="Lazzaro B.P."/>
            <person name="Lee S.J."/>
            <person name="Levesque L."/>
            <person name="Li R."/>
            <person name="Lin C.F."/>
            <person name="Lin M.F."/>
            <person name="Lindblad-Toh K."/>
            <person name="Llopart A."/>
            <person name="Long M."/>
            <person name="Low L."/>
            <person name="Lozovsky E."/>
            <person name="Lu J."/>
            <person name="Luo M."/>
            <person name="Machado C.A."/>
            <person name="Makalowski W."/>
            <person name="Marzo M."/>
            <person name="Matsuda M."/>
            <person name="Matzkin L."/>
            <person name="McAllister B."/>
            <person name="McBride C.S."/>
            <person name="McKernan B."/>
            <person name="McKernan K."/>
            <person name="Mendez-Lago M."/>
            <person name="Minx P."/>
            <person name="Mollenhauer M.U."/>
            <person name="Montooth K."/>
            <person name="Mount S.M."/>
            <person name="Mu X."/>
            <person name="Myers E."/>
            <person name="Negre B."/>
            <person name="Newfeld S."/>
            <person name="Nielsen R."/>
            <person name="Noor M.A."/>
            <person name="O'Grady P."/>
            <person name="Pachter L."/>
            <person name="Papaceit M."/>
            <person name="Parisi M.J."/>
            <person name="Parisi M."/>
            <person name="Parts L."/>
            <person name="Pedersen J.S."/>
            <person name="Pesole G."/>
            <person name="Phillippy A.M."/>
            <person name="Ponting C.P."/>
            <person name="Pop M."/>
            <person name="Porcelli D."/>
            <person name="Powell J.R."/>
            <person name="Prohaska S."/>
            <person name="Pruitt K."/>
            <person name="Puig M."/>
            <person name="Quesneville H."/>
            <person name="Ram K.R."/>
            <person name="Rand D."/>
            <person name="Rasmussen M.D."/>
            <person name="Reed L.K."/>
            <person name="Reenan R."/>
            <person name="Reily A."/>
            <person name="Remington K.A."/>
            <person name="Rieger T.T."/>
            <person name="Ritchie M.G."/>
            <person name="Robin C."/>
            <person name="Rogers Y.H."/>
            <person name="Rohde C."/>
            <person name="Rozas J."/>
            <person name="Rubenfield M.J."/>
            <person name="Ruiz A."/>
            <person name="Russo S."/>
            <person name="Salzberg S.L."/>
            <person name="Sanchez-Gracia A."/>
            <person name="Saranga D.J."/>
            <person name="Sato H."/>
            <person name="Schaeffer S.W."/>
            <person name="Schatz M.C."/>
            <person name="Schlenke T."/>
            <person name="Schwartz R."/>
            <person name="Segarra C."/>
            <person name="Singh R.S."/>
            <person name="Sirot L."/>
            <person name="Sirota M."/>
            <person name="Sisneros N.B."/>
            <person name="Smith C.D."/>
            <person name="Smith T.F."/>
            <person name="Spieth J."/>
            <person name="Stage D.E."/>
            <person name="Stark A."/>
            <person name="Stephan W."/>
            <person name="Strausberg R.L."/>
            <person name="Strempel S."/>
            <person name="Sturgill D."/>
            <person name="Sutton G."/>
            <person name="Sutton G.G."/>
            <person name="Tao W."/>
            <person name="Teichmann S."/>
            <person name="Tobari Y.N."/>
            <person name="Tomimura Y."/>
            <person name="Tsolas J.M."/>
            <person name="Valente V.L."/>
            <person name="Venter E."/>
            <person name="Venter J.C."/>
            <person name="Vicario S."/>
            <person name="Vieira F.G."/>
            <person name="Vilella A.J."/>
            <person name="Villasante A."/>
            <person name="Walenz B."/>
            <person name="Wang J."/>
            <person name="Wasserman M."/>
            <person name="Watts T."/>
            <person name="Wilson D."/>
            <person name="Wilson R.K."/>
            <person name="Wing R.A."/>
            <person name="Wolfner M.F."/>
            <person name="Wong A."/>
            <person name="Wong G.K."/>
            <person name="Wu C.I."/>
            <person name="Wu G."/>
            <person name="Yamamoto D."/>
            <person name="Yang H.P."/>
            <person name="Yang S.P."/>
            <person name="Yorke J.A."/>
            <person name="Yoshida K."/>
            <person name="Zdobnov E."/>
            <person name="Zhang P."/>
            <person name="Zhang Y."/>
            <person name="Zimin A.V."/>
            <person name="Baldwin J."/>
            <person name="Abdouelleil A."/>
            <person name="Abdulkadir J."/>
            <person name="Abebe A."/>
            <person name="Abera B."/>
            <person name="Abreu J."/>
            <person name="Acer S.C."/>
            <person name="Aftuck L."/>
            <person name="Alexander A."/>
            <person name="An P."/>
            <person name="Anderson E."/>
            <person name="Anderson S."/>
            <person name="Arachi H."/>
            <person name="Azer M."/>
            <person name="Bachantsang P."/>
            <person name="Barry A."/>
            <person name="Bayul T."/>
            <person name="Berlin A."/>
            <person name="Bessette D."/>
            <person name="Bloom T."/>
            <person name="Blye J."/>
            <person name="Boguslavskiy L."/>
            <person name="Bonnet C."/>
            <person name="Boukhgalter B."/>
            <person name="Bourzgui I."/>
            <person name="Brown A."/>
            <person name="Cahill P."/>
            <person name="Channer S."/>
            <person name="Cheshatsang Y."/>
            <person name="Chuda L."/>
            <person name="Citroen M."/>
            <person name="Collymore A."/>
            <person name="Cooke P."/>
            <person name="Costello M."/>
            <person name="D'Aco K."/>
            <person name="Daza R."/>
            <person name="De Haan G."/>
            <person name="DeGray S."/>
            <person name="DeMaso C."/>
            <person name="Dhargay N."/>
            <person name="Dooley K."/>
            <person name="Dooley E."/>
            <person name="Doricent M."/>
            <person name="Dorje P."/>
            <person name="Dorjee K."/>
            <person name="Dupes A."/>
            <person name="Elong R."/>
            <person name="Falk J."/>
            <person name="Farina A."/>
            <person name="Faro S."/>
            <person name="Ferguson D."/>
            <person name="Fisher S."/>
            <person name="Foley C.D."/>
            <person name="Franke A."/>
            <person name="Friedrich D."/>
            <person name="Gadbois L."/>
            <person name="Gearin G."/>
            <person name="Gearin C.R."/>
            <person name="Giannoukos G."/>
            <person name="Goode T."/>
            <person name="Graham J."/>
            <person name="Grandbois E."/>
            <person name="Grewal S."/>
            <person name="Gyaltsen K."/>
            <person name="Hafez N."/>
            <person name="Hagos B."/>
            <person name="Hall J."/>
            <person name="Henson C."/>
            <person name="Hollinger A."/>
            <person name="Honan T."/>
            <person name="Huard M.D."/>
            <person name="Hughes L."/>
            <person name="Hurhula B."/>
            <person name="Husby M.E."/>
            <person name="Kamat A."/>
            <person name="Kanga B."/>
            <person name="Kashin S."/>
            <person name="Khazanovich D."/>
            <person name="Kisner P."/>
            <person name="Lance K."/>
            <person name="Lara M."/>
            <person name="Lee W."/>
            <person name="Lennon N."/>
            <person name="Letendre F."/>
            <person name="LeVine R."/>
            <person name="Lipovsky A."/>
            <person name="Liu X."/>
            <person name="Liu J."/>
            <person name="Liu S."/>
            <person name="Lokyitsang T."/>
            <person name="Lokyitsang Y."/>
            <person name="Lubonja R."/>
            <person name="Lui A."/>
            <person name="MacDonald P."/>
            <person name="Magnisalis V."/>
            <person name="Maru K."/>
            <person name="Matthews C."/>
            <person name="McCusker W."/>
            <person name="McDonough S."/>
            <person name="Mehta T."/>
            <person name="Meldrim J."/>
            <person name="Meneus L."/>
            <person name="Mihai O."/>
            <person name="Mihalev A."/>
            <person name="Mihova T."/>
            <person name="Mittelman R."/>
            <person name="Mlenga V."/>
            <person name="Montmayeur A."/>
            <person name="Mulrain L."/>
            <person name="Navidi A."/>
            <person name="Naylor J."/>
            <person name="Negash T."/>
            <person name="Nguyen T."/>
            <person name="Nguyen N."/>
            <person name="Nicol R."/>
            <person name="Norbu C."/>
            <person name="Norbu N."/>
            <person name="Novod N."/>
            <person name="O'Neill B."/>
            <person name="Osman S."/>
            <person name="Markiewicz E."/>
            <person name="Oyono O.L."/>
            <person name="Patti C."/>
            <person name="Phunkhang P."/>
            <person name="Pierre F."/>
            <person name="Priest M."/>
            <person name="Raghuraman S."/>
            <person name="Rege F."/>
            <person name="Reyes R."/>
            <person name="Rise C."/>
            <person name="Rogov P."/>
            <person name="Ross K."/>
            <person name="Ryan E."/>
            <person name="Settipalli S."/>
            <person name="Shea T."/>
            <person name="Sherpa N."/>
            <person name="Shi L."/>
            <person name="Shih D."/>
            <person name="Sparrow T."/>
            <person name="Spaulding J."/>
            <person name="Stalker J."/>
            <person name="Stange-Thomann N."/>
            <person name="Stavropoulos S."/>
            <person name="Stone C."/>
            <person name="Strader C."/>
            <person name="Tesfaye S."/>
            <person name="Thomson T."/>
            <person name="Thoulutsang Y."/>
            <person name="Thoulutsang D."/>
            <person name="Topham K."/>
            <person name="Topping I."/>
            <person name="Tsamla T."/>
            <person name="Vassiliev H."/>
            <person name="Vo A."/>
            <person name="Wangchuk T."/>
            <person name="Wangdi T."/>
            <person name="Weiand M."/>
            <person name="Wilkinson J."/>
            <person name="Wilson A."/>
            <person name="Yadav S."/>
            <person name="Young G."/>
            <person name="Yu Q."/>
            <person name="Zembek L."/>
            <person name="Zhong D."/>
            <person name="Zimmer A."/>
            <person name="Zwirko Z."/>
            <person name="Jaffe D.B."/>
            <person name="Alvarez P."/>
            <person name="Brockman W."/>
            <person name="Butler J."/>
            <person name="Chin C."/>
            <person name="Gnerre S."/>
            <person name="Grabherr M."/>
            <person name="Kleber M."/>
            <person name="Mauceli E."/>
            <person name="MacCallum I."/>
        </authorList>
    </citation>
    <scope>NUCLEOTIDE SEQUENCE [LARGE SCALE GENOMIC DNA]</scope>
    <source>
        <strain evidence="4">Tucson 15287-2541.00</strain>
    </source>
</reference>
<dbReference type="OMA" id="DFTAHFI"/>
<evidence type="ECO:0000256" key="1">
    <source>
        <dbReference type="ARBA" id="ARBA00023157"/>
    </source>
</evidence>
<dbReference type="HOGENOM" id="CLU_115561_1_0_1"/>
<evidence type="ECO:0000313" key="3">
    <source>
        <dbReference type="EMBL" id="EDV92315.1"/>
    </source>
</evidence>
<dbReference type="FunFam" id="4.10.400.10:FF:000176">
    <property type="entry name" value="CG32637-PA protein"/>
    <property type="match status" value="1"/>
</dbReference>
<dbReference type="PhylomeDB" id="B4JNM2"/>
<dbReference type="Pfam" id="PF00057">
    <property type="entry name" value="Ldl_recept_a"/>
    <property type="match status" value="1"/>
</dbReference>
<dbReference type="InterPro" id="IPR023415">
    <property type="entry name" value="LDLR_class-A_CS"/>
</dbReference>
<dbReference type="SMART" id="SM00192">
    <property type="entry name" value="LDLa"/>
    <property type="match status" value="1"/>
</dbReference>
<proteinExistence type="predicted"/>
<dbReference type="eggNOG" id="KOG2087">
    <property type="taxonomic scope" value="Eukaryota"/>
</dbReference>
<protein>
    <submittedName>
        <fullName evidence="3">GH24117</fullName>
    </submittedName>
</protein>
<keyword evidence="4" id="KW-1185">Reference proteome</keyword>
<name>B4JNM2_DROGR</name>
<dbReference type="EMBL" id="CH916371">
    <property type="protein sequence ID" value="EDV92315.1"/>
    <property type="molecule type" value="Genomic_DNA"/>
</dbReference>